<accession>A0A016WX71</accession>
<reference evidence="3" key="1">
    <citation type="journal article" date="2015" name="Nat. Genet.">
        <title>The genome and transcriptome of the zoonotic hookworm Ancylostoma ceylanicum identify infection-specific gene families.</title>
        <authorList>
            <person name="Schwarz E.M."/>
            <person name="Hu Y."/>
            <person name="Antoshechkin I."/>
            <person name="Miller M.M."/>
            <person name="Sternberg P.W."/>
            <person name="Aroian R.V."/>
        </authorList>
    </citation>
    <scope>NUCLEOTIDE SEQUENCE</scope>
    <source>
        <strain evidence="3">HY135</strain>
    </source>
</reference>
<protein>
    <submittedName>
        <fullName evidence="2">Uncharacterized protein</fullName>
    </submittedName>
</protein>
<comment type="caution">
    <text evidence="2">The sequence shown here is derived from an EMBL/GenBank/DDBJ whole genome shotgun (WGS) entry which is preliminary data.</text>
</comment>
<feature type="compositionally biased region" description="Polar residues" evidence="1">
    <location>
        <begin position="62"/>
        <end position="71"/>
    </location>
</feature>
<evidence type="ECO:0000313" key="2">
    <source>
        <dbReference type="EMBL" id="EYC43588.1"/>
    </source>
</evidence>
<feature type="region of interest" description="Disordered" evidence="1">
    <location>
        <begin position="49"/>
        <end position="81"/>
    </location>
</feature>
<sequence>MLPLSLNHRDAVFVTARAQKRSEVFFCRLPNYRTKSPAYLTSETKKLIEEQEQGRGHRIASPSAQSSSFKRISQAVGEPVK</sequence>
<organism evidence="2 3">
    <name type="scientific">Ancylostoma ceylanicum</name>
    <dbReference type="NCBI Taxonomy" id="53326"/>
    <lineage>
        <taxon>Eukaryota</taxon>
        <taxon>Metazoa</taxon>
        <taxon>Ecdysozoa</taxon>
        <taxon>Nematoda</taxon>
        <taxon>Chromadorea</taxon>
        <taxon>Rhabditida</taxon>
        <taxon>Rhabditina</taxon>
        <taxon>Rhabditomorpha</taxon>
        <taxon>Strongyloidea</taxon>
        <taxon>Ancylostomatidae</taxon>
        <taxon>Ancylostomatinae</taxon>
        <taxon>Ancylostoma</taxon>
    </lineage>
</organism>
<keyword evidence="3" id="KW-1185">Reference proteome</keyword>
<evidence type="ECO:0000256" key="1">
    <source>
        <dbReference type="SAM" id="MobiDB-lite"/>
    </source>
</evidence>
<name>A0A016WX71_9BILA</name>
<dbReference type="Proteomes" id="UP000024635">
    <property type="component" value="Unassembled WGS sequence"/>
</dbReference>
<dbReference type="EMBL" id="JARK01000088">
    <property type="protein sequence ID" value="EYC43588.1"/>
    <property type="molecule type" value="Genomic_DNA"/>
</dbReference>
<gene>
    <name evidence="2" type="primary">Acey_s0488.g2353</name>
    <name evidence="2" type="synonym">Acey-ZK1321.4</name>
    <name evidence="2" type="ORF">Y032_0488g2353</name>
</gene>
<proteinExistence type="predicted"/>
<dbReference type="OrthoDB" id="44841at2759"/>
<evidence type="ECO:0000313" key="3">
    <source>
        <dbReference type="Proteomes" id="UP000024635"/>
    </source>
</evidence>
<dbReference type="AlphaFoldDB" id="A0A016WX71"/>